<keyword evidence="2" id="KW-1185">Reference proteome</keyword>
<dbReference type="EMBL" id="KB446542">
    <property type="protein sequence ID" value="EME41733.1"/>
    <property type="molecule type" value="Genomic_DNA"/>
</dbReference>
<dbReference type="Proteomes" id="UP000016933">
    <property type="component" value="Unassembled WGS sequence"/>
</dbReference>
<reference evidence="1 2" key="2">
    <citation type="journal article" date="2012" name="PLoS Pathog.">
        <title>Diverse lifestyles and strategies of plant pathogenesis encoded in the genomes of eighteen Dothideomycetes fungi.</title>
        <authorList>
            <person name="Ohm R.A."/>
            <person name="Feau N."/>
            <person name="Henrissat B."/>
            <person name="Schoch C.L."/>
            <person name="Horwitz B.A."/>
            <person name="Barry K.W."/>
            <person name="Condon B.J."/>
            <person name="Copeland A.C."/>
            <person name="Dhillon B."/>
            <person name="Glaser F."/>
            <person name="Hesse C.N."/>
            <person name="Kosti I."/>
            <person name="LaButti K."/>
            <person name="Lindquist E.A."/>
            <person name="Lucas S."/>
            <person name="Salamov A.A."/>
            <person name="Bradshaw R.E."/>
            <person name="Ciuffetti L."/>
            <person name="Hamelin R.C."/>
            <person name="Kema G.H.J."/>
            <person name="Lawrence C."/>
            <person name="Scott J.A."/>
            <person name="Spatafora J.W."/>
            <person name="Turgeon B.G."/>
            <person name="de Wit P.J.G.M."/>
            <person name="Zhong S."/>
            <person name="Goodwin S.B."/>
            <person name="Grigoriev I.V."/>
        </authorList>
    </citation>
    <scope>NUCLEOTIDE SEQUENCE [LARGE SCALE GENOMIC DNA]</scope>
    <source>
        <strain evidence="2">NZE10 / CBS 128990</strain>
    </source>
</reference>
<evidence type="ECO:0000313" key="1">
    <source>
        <dbReference type="EMBL" id="EME41733.1"/>
    </source>
</evidence>
<dbReference type="HOGENOM" id="CLU_1610724_0_0_1"/>
<gene>
    <name evidence="1" type="ORF">DOTSEDRAFT_37070</name>
</gene>
<organism evidence="1 2">
    <name type="scientific">Dothistroma septosporum (strain NZE10 / CBS 128990)</name>
    <name type="common">Red band needle blight fungus</name>
    <name type="synonym">Mycosphaerella pini</name>
    <dbReference type="NCBI Taxonomy" id="675120"/>
    <lineage>
        <taxon>Eukaryota</taxon>
        <taxon>Fungi</taxon>
        <taxon>Dikarya</taxon>
        <taxon>Ascomycota</taxon>
        <taxon>Pezizomycotina</taxon>
        <taxon>Dothideomycetes</taxon>
        <taxon>Dothideomycetidae</taxon>
        <taxon>Mycosphaerellales</taxon>
        <taxon>Mycosphaerellaceae</taxon>
        <taxon>Dothistroma</taxon>
    </lineage>
</organism>
<reference evidence="2" key="1">
    <citation type="journal article" date="2012" name="PLoS Genet.">
        <title>The genomes of the fungal plant pathogens Cladosporium fulvum and Dothistroma septosporum reveal adaptation to different hosts and lifestyles but also signatures of common ancestry.</title>
        <authorList>
            <person name="de Wit P.J.G.M."/>
            <person name="van der Burgt A."/>
            <person name="Oekmen B."/>
            <person name="Stergiopoulos I."/>
            <person name="Abd-Elsalam K.A."/>
            <person name="Aerts A.L."/>
            <person name="Bahkali A.H."/>
            <person name="Beenen H.G."/>
            <person name="Chettri P."/>
            <person name="Cox M.P."/>
            <person name="Datema E."/>
            <person name="de Vries R.P."/>
            <person name="Dhillon B."/>
            <person name="Ganley A.R."/>
            <person name="Griffiths S.A."/>
            <person name="Guo Y."/>
            <person name="Hamelin R.C."/>
            <person name="Henrissat B."/>
            <person name="Kabir M.S."/>
            <person name="Jashni M.K."/>
            <person name="Kema G."/>
            <person name="Klaubauf S."/>
            <person name="Lapidus A."/>
            <person name="Levasseur A."/>
            <person name="Lindquist E."/>
            <person name="Mehrabi R."/>
            <person name="Ohm R.A."/>
            <person name="Owen T.J."/>
            <person name="Salamov A."/>
            <person name="Schwelm A."/>
            <person name="Schijlen E."/>
            <person name="Sun H."/>
            <person name="van den Burg H.A."/>
            <person name="van Ham R.C.H.J."/>
            <person name="Zhang S."/>
            <person name="Goodwin S.B."/>
            <person name="Grigoriev I.V."/>
            <person name="Collemare J."/>
            <person name="Bradshaw R.E."/>
        </authorList>
    </citation>
    <scope>NUCLEOTIDE SEQUENCE [LARGE SCALE GENOMIC DNA]</scope>
    <source>
        <strain evidence="2">NZE10 / CBS 128990</strain>
    </source>
</reference>
<name>N1PGK8_DOTSN</name>
<protein>
    <submittedName>
        <fullName evidence="1">Uncharacterized protein</fullName>
    </submittedName>
</protein>
<evidence type="ECO:0000313" key="2">
    <source>
        <dbReference type="Proteomes" id="UP000016933"/>
    </source>
</evidence>
<proteinExistence type="predicted"/>
<sequence>MLRSTIPSSSEVAVPQQLCTAFTAATRGDCAGTTRTKRIIVNLGATAITRIGIRCGRSDYKNAASRLMQITWMSGRTLMSFVTAPGQVICWAPGRKRLQGHRSDHFPLHPSDVTASDSSLPLSWTQSHDHSCDADADANAIRRRSFAAAPSPFKQTARLMILAAS</sequence>
<accession>N1PGK8</accession>
<dbReference type="AlphaFoldDB" id="N1PGK8"/>